<dbReference type="OrthoDB" id="1434354at2759"/>
<dbReference type="CDD" id="cd00170">
    <property type="entry name" value="SEC14"/>
    <property type="match status" value="1"/>
</dbReference>
<evidence type="ECO:0000313" key="3">
    <source>
        <dbReference type="Proteomes" id="UP001149813"/>
    </source>
</evidence>
<gene>
    <name evidence="2" type="ORF">LPJ53_002795</name>
</gene>
<comment type="caution">
    <text evidence="2">The sequence shown here is derived from an EMBL/GenBank/DDBJ whole genome shotgun (WGS) entry which is preliminary data.</text>
</comment>
<dbReference type="InterPro" id="IPR036865">
    <property type="entry name" value="CRAL-TRIO_dom_sf"/>
</dbReference>
<reference evidence="2" key="1">
    <citation type="submission" date="2022-07" db="EMBL/GenBank/DDBJ databases">
        <title>Phylogenomic reconstructions and comparative analyses of Kickxellomycotina fungi.</title>
        <authorList>
            <person name="Reynolds N.K."/>
            <person name="Stajich J.E."/>
            <person name="Barry K."/>
            <person name="Grigoriev I.V."/>
            <person name="Crous P."/>
            <person name="Smith M.E."/>
        </authorList>
    </citation>
    <scope>NUCLEOTIDE SEQUENCE</scope>
    <source>
        <strain evidence="2">NBRC 32514</strain>
    </source>
</reference>
<proteinExistence type="predicted"/>
<evidence type="ECO:0000259" key="1">
    <source>
        <dbReference type="PROSITE" id="PS50191"/>
    </source>
</evidence>
<dbReference type="InterPro" id="IPR051026">
    <property type="entry name" value="PI/PC_transfer"/>
</dbReference>
<sequence length="649" mass="71814">MATVVAAEPRFSVRQATYSVSPLTSEATRLSDDNGSSGSSIMGMEGTSYISILVMSHGIQGMVWTWAQVSKTPPSRPGSLQNLVLAMPSVRPPQKASASYLLGGGADDPTADISRRLTTRFKRPVFVSLSNVGGSKLIGAMSMGDDMAVSPGDVMAALERCLLAELKAALTTTKVVDLDNPTSEQKSSAIADLRAVLPDEINEYCSDSEKSGAMIKTWYRWRKDACIDDMPVCKPDNLYPVPYPIRGYLSVADANLTAGVQVKESQIKLNKFFGGGCWHKRDKDDHPVYIERIGRYKIKDIPRVCTMGELFEFHYIMQEFIGRTIFPECSQLAGREISKQVVIFDLAGISIGMLSHIPALNMLREMLAKDQLYYPECMHRTYVVNAPAMFVTAWKLIKGWLDPRVISKVHILGKDYSKALLEQIPAENLPSFLGGSCRCSHMAGGCVPSATMNNYLDLPRKAYINLRHQTQLSYSSPRHSFTFDVVPTTPPTSTSSSPVGTPLLGYASWFGLKKDSPKITNSSSFEFGSSPRSRYVCLRFLADRGRGMVAEVVWRPHSSADSAMVREQDEVLIYPEMLLDPQRAPVVLELKVPNRSGLLTFNWRVANFDEGQAPFPTAEEAQIPITLEYSVDLEEDLIQEFGLSPIKRD</sequence>
<dbReference type="SUPFAM" id="SSF52087">
    <property type="entry name" value="CRAL/TRIO domain"/>
    <property type="match status" value="1"/>
</dbReference>
<name>A0A9W7Y0M8_9FUNG</name>
<evidence type="ECO:0000313" key="2">
    <source>
        <dbReference type="EMBL" id="KAJ1722826.1"/>
    </source>
</evidence>
<dbReference type="PROSITE" id="PS50191">
    <property type="entry name" value="CRAL_TRIO"/>
    <property type="match status" value="1"/>
</dbReference>
<dbReference type="AlphaFoldDB" id="A0A9W7Y0M8"/>
<dbReference type="PANTHER" id="PTHR45657">
    <property type="entry name" value="CRAL-TRIO DOMAIN-CONTAINING PROTEIN YKL091C-RELATED"/>
    <property type="match status" value="1"/>
</dbReference>
<dbReference type="SMART" id="SM00516">
    <property type="entry name" value="SEC14"/>
    <property type="match status" value="1"/>
</dbReference>
<keyword evidence="3" id="KW-1185">Reference proteome</keyword>
<dbReference type="Pfam" id="PF00650">
    <property type="entry name" value="CRAL_TRIO"/>
    <property type="match status" value="1"/>
</dbReference>
<accession>A0A9W7Y0M8</accession>
<dbReference type="GO" id="GO:0043248">
    <property type="term" value="P:proteasome assembly"/>
    <property type="evidence" value="ECO:0007669"/>
    <property type="project" value="InterPro"/>
</dbReference>
<dbReference type="InterPro" id="IPR032157">
    <property type="entry name" value="PAC4"/>
</dbReference>
<organism evidence="2 3">
    <name type="scientific">Coemansia erecta</name>
    <dbReference type="NCBI Taxonomy" id="147472"/>
    <lineage>
        <taxon>Eukaryota</taxon>
        <taxon>Fungi</taxon>
        <taxon>Fungi incertae sedis</taxon>
        <taxon>Zoopagomycota</taxon>
        <taxon>Kickxellomycotina</taxon>
        <taxon>Kickxellomycetes</taxon>
        <taxon>Kickxellales</taxon>
        <taxon>Kickxellaceae</taxon>
        <taxon>Coemansia</taxon>
    </lineage>
</organism>
<dbReference type="EMBL" id="JANBOJ010000093">
    <property type="protein sequence ID" value="KAJ1722826.1"/>
    <property type="molecule type" value="Genomic_DNA"/>
</dbReference>
<protein>
    <recommendedName>
        <fullName evidence="1">CRAL-TRIO domain-containing protein</fullName>
    </recommendedName>
</protein>
<feature type="domain" description="CRAL-TRIO" evidence="1">
    <location>
        <begin position="266"/>
        <end position="441"/>
    </location>
</feature>
<dbReference type="InterPro" id="IPR001251">
    <property type="entry name" value="CRAL-TRIO_dom"/>
</dbReference>
<dbReference type="Gene3D" id="3.40.525.10">
    <property type="entry name" value="CRAL-TRIO lipid binding domain"/>
    <property type="match status" value="1"/>
</dbReference>
<dbReference type="PANTHER" id="PTHR45657:SF1">
    <property type="entry name" value="CRAL-TRIO DOMAIN-CONTAINING PROTEIN YKL091C-RELATED"/>
    <property type="match status" value="1"/>
</dbReference>
<dbReference type="Pfam" id="PF16093">
    <property type="entry name" value="PAC4"/>
    <property type="match status" value="1"/>
</dbReference>
<dbReference type="Proteomes" id="UP001149813">
    <property type="component" value="Unassembled WGS sequence"/>
</dbReference>